<reference evidence="2 3" key="1">
    <citation type="submission" date="2020-08" db="EMBL/GenBank/DDBJ databases">
        <title>Genomic Encyclopedia of Type Strains, Phase IV (KMG-IV): sequencing the most valuable type-strain genomes for metagenomic binning, comparative biology and taxonomic classification.</title>
        <authorList>
            <person name="Goeker M."/>
        </authorList>
    </citation>
    <scope>NUCLEOTIDE SEQUENCE [LARGE SCALE GENOMIC DNA]</scope>
    <source>
        <strain evidence="2 3">DSM 102235</strain>
    </source>
</reference>
<keyword evidence="1" id="KW-0812">Transmembrane</keyword>
<proteinExistence type="predicted"/>
<organism evidence="2 3">
    <name type="scientific">Sagittula marina</name>
    <dbReference type="NCBI Taxonomy" id="943940"/>
    <lineage>
        <taxon>Bacteria</taxon>
        <taxon>Pseudomonadati</taxon>
        <taxon>Pseudomonadota</taxon>
        <taxon>Alphaproteobacteria</taxon>
        <taxon>Rhodobacterales</taxon>
        <taxon>Roseobacteraceae</taxon>
        <taxon>Sagittula</taxon>
    </lineage>
</organism>
<comment type="caution">
    <text evidence="2">The sequence shown here is derived from an EMBL/GenBank/DDBJ whole genome shotgun (WGS) entry which is preliminary data.</text>
</comment>
<dbReference type="RefSeq" id="WP_183969107.1">
    <property type="nucleotide sequence ID" value="NZ_BAABBZ010000056.1"/>
</dbReference>
<dbReference type="Proteomes" id="UP000541426">
    <property type="component" value="Unassembled WGS sequence"/>
</dbReference>
<keyword evidence="1" id="KW-1133">Transmembrane helix</keyword>
<evidence type="ECO:0000256" key="1">
    <source>
        <dbReference type="SAM" id="Phobius"/>
    </source>
</evidence>
<accession>A0A7W6DR93</accession>
<keyword evidence="1" id="KW-0472">Membrane</keyword>
<gene>
    <name evidence="2" type="ORF">GGQ68_004094</name>
</gene>
<name>A0A7W6DR93_9RHOB</name>
<evidence type="ECO:0000313" key="2">
    <source>
        <dbReference type="EMBL" id="MBB3987741.1"/>
    </source>
</evidence>
<sequence>MAIIAFLFSSILGTLVGVAAWAVASVPPMAAFGLYLSLSVVLGFAFLLYSWTLPPQMPGRENAAV</sequence>
<keyword evidence="3" id="KW-1185">Reference proteome</keyword>
<protein>
    <submittedName>
        <fullName evidence="2">Putative RND superfamily exporter protein</fullName>
    </submittedName>
</protein>
<feature type="transmembrane region" description="Helical" evidence="1">
    <location>
        <begin position="30"/>
        <end position="51"/>
    </location>
</feature>
<dbReference type="AlphaFoldDB" id="A0A7W6DR93"/>
<evidence type="ECO:0000313" key="3">
    <source>
        <dbReference type="Proteomes" id="UP000541426"/>
    </source>
</evidence>
<dbReference type="EMBL" id="JACIEJ010000012">
    <property type="protein sequence ID" value="MBB3987741.1"/>
    <property type="molecule type" value="Genomic_DNA"/>
</dbReference>